<gene>
    <name evidence="3" type="ORF">GCM10010976_01540</name>
</gene>
<dbReference type="RefSeq" id="WP_188460900.1">
    <property type="nucleotide sequence ID" value="NZ_BMFQ01000001.1"/>
</dbReference>
<name>A0A917GAR1_9FLAO</name>
<evidence type="ECO:0000256" key="2">
    <source>
        <dbReference type="SAM" id="Phobius"/>
    </source>
</evidence>
<dbReference type="EMBL" id="BMFQ01000001">
    <property type="protein sequence ID" value="GGG33511.1"/>
    <property type="molecule type" value="Genomic_DNA"/>
</dbReference>
<dbReference type="AlphaFoldDB" id="A0A917GAR1"/>
<evidence type="ECO:0000313" key="4">
    <source>
        <dbReference type="Proteomes" id="UP000625976"/>
    </source>
</evidence>
<comment type="caution">
    <text evidence="3">The sequence shown here is derived from an EMBL/GenBank/DDBJ whole genome shotgun (WGS) entry which is preliminary data.</text>
</comment>
<evidence type="ECO:0008006" key="5">
    <source>
        <dbReference type="Google" id="ProtNLM"/>
    </source>
</evidence>
<dbReference type="GO" id="GO:0000030">
    <property type="term" value="F:mannosyltransferase activity"/>
    <property type="evidence" value="ECO:0007669"/>
    <property type="project" value="TreeGrafter"/>
</dbReference>
<evidence type="ECO:0000313" key="3">
    <source>
        <dbReference type="EMBL" id="GGG33511.1"/>
    </source>
</evidence>
<reference evidence="3" key="2">
    <citation type="submission" date="2020-09" db="EMBL/GenBank/DDBJ databases">
        <authorList>
            <person name="Sun Q."/>
            <person name="Zhou Y."/>
        </authorList>
    </citation>
    <scope>NUCLEOTIDE SEQUENCE</scope>
    <source>
        <strain evidence="3">CGMCC 1.12751</strain>
    </source>
</reference>
<dbReference type="PANTHER" id="PTHR32385:SF15">
    <property type="entry name" value="INOSITOL PHOSPHOCERAMIDE MANNOSYLTRANSFERASE 1"/>
    <property type="match status" value="1"/>
</dbReference>
<dbReference type="GO" id="GO:0016020">
    <property type="term" value="C:membrane"/>
    <property type="evidence" value="ECO:0007669"/>
    <property type="project" value="GOC"/>
</dbReference>
<keyword evidence="2" id="KW-0812">Transmembrane</keyword>
<keyword evidence="1" id="KW-0808">Transferase</keyword>
<dbReference type="PANTHER" id="PTHR32385">
    <property type="entry name" value="MANNOSYL PHOSPHORYLINOSITOL CERAMIDE SYNTHASE"/>
    <property type="match status" value="1"/>
</dbReference>
<accession>A0A917GAR1</accession>
<organism evidence="3 4">
    <name type="scientific">Bizionia arctica</name>
    <dbReference type="NCBI Taxonomy" id="1495645"/>
    <lineage>
        <taxon>Bacteria</taxon>
        <taxon>Pseudomonadati</taxon>
        <taxon>Bacteroidota</taxon>
        <taxon>Flavobacteriia</taxon>
        <taxon>Flavobacteriales</taxon>
        <taxon>Flavobacteriaceae</taxon>
        <taxon>Bizionia</taxon>
    </lineage>
</organism>
<keyword evidence="4" id="KW-1185">Reference proteome</keyword>
<feature type="transmembrane region" description="Helical" evidence="2">
    <location>
        <begin position="254"/>
        <end position="275"/>
    </location>
</feature>
<keyword evidence="2" id="KW-1133">Transmembrane helix</keyword>
<dbReference type="GO" id="GO:0051999">
    <property type="term" value="P:mannosyl-inositol phosphorylceramide biosynthetic process"/>
    <property type="evidence" value="ECO:0007669"/>
    <property type="project" value="TreeGrafter"/>
</dbReference>
<protein>
    <recommendedName>
        <fullName evidence="5">Glycosyl transferase</fullName>
    </recommendedName>
</protein>
<evidence type="ECO:0000256" key="1">
    <source>
        <dbReference type="ARBA" id="ARBA00022679"/>
    </source>
</evidence>
<proteinExistence type="predicted"/>
<keyword evidence="2" id="KW-0472">Membrane</keyword>
<dbReference type="Proteomes" id="UP000625976">
    <property type="component" value="Unassembled WGS sequence"/>
</dbReference>
<dbReference type="InterPro" id="IPR051706">
    <property type="entry name" value="Glycosyltransferase_domain"/>
</dbReference>
<dbReference type="Pfam" id="PF04488">
    <property type="entry name" value="Gly_transf_sug"/>
    <property type="match status" value="1"/>
</dbReference>
<dbReference type="InterPro" id="IPR007577">
    <property type="entry name" value="GlycoTrfase_DXD_sugar-bd_CS"/>
</dbReference>
<reference evidence="3" key="1">
    <citation type="journal article" date="2014" name="Int. J. Syst. Evol. Microbiol.">
        <title>Complete genome sequence of Corynebacterium casei LMG S-19264T (=DSM 44701T), isolated from a smear-ripened cheese.</title>
        <authorList>
            <consortium name="US DOE Joint Genome Institute (JGI-PGF)"/>
            <person name="Walter F."/>
            <person name="Albersmeier A."/>
            <person name="Kalinowski J."/>
            <person name="Ruckert C."/>
        </authorList>
    </citation>
    <scope>NUCLEOTIDE SEQUENCE</scope>
    <source>
        <strain evidence="3">CGMCC 1.12751</strain>
    </source>
</reference>
<dbReference type="SUPFAM" id="SSF53448">
    <property type="entry name" value="Nucleotide-diphospho-sugar transferases"/>
    <property type="match status" value="1"/>
</dbReference>
<dbReference type="Gene3D" id="3.90.550.20">
    <property type="match status" value="1"/>
</dbReference>
<dbReference type="InterPro" id="IPR029044">
    <property type="entry name" value="Nucleotide-diphossugar_trans"/>
</dbReference>
<sequence>MSIKLDLSGHGSIPKLIHISWKNKSILDNQSPIILNGITNLIKINPDYKVEISDDDDVEIYLKNNLKKWDYFKIKNKKIVEKIDLWRLLKMYDEGGIYIDIDRYVNIPFSDIIKSETKCVLPTCGDVDFSQDIMISCKNNPIFRKAIDYNLKGRYWINPRGVFHLGPPLYMRALTEVVFGERKGRKPGSDVMENFRNILKSSKHFQTYKENLPNDSFLFNYDETTFHLGNGLSKAEFYKSQNVKDWSSGFDKNTLILVSILCFMALVLYLLIFLAT</sequence>